<comment type="subcellular location">
    <subcellularLocation>
        <location evidence="1">Cytoplasmic vesicle membrane</location>
        <topology evidence="1">Multi-pass membrane protein</topology>
    </subcellularLocation>
    <subcellularLocation>
        <location evidence="2">Endoplasmic reticulum membrane</location>
        <topology evidence="2">Multi-pass membrane protein</topology>
    </subcellularLocation>
    <subcellularLocation>
        <location evidence="4">Golgi apparatus membrane</location>
        <topology evidence="4">Multi-pass membrane protein</topology>
    </subcellularLocation>
    <subcellularLocation>
        <location evidence="3 19">Preautophagosomal structure membrane</location>
        <topology evidence="3 19">Multi-pass membrane protein</topology>
    </subcellularLocation>
</comment>
<feature type="compositionally biased region" description="Low complexity" evidence="20">
    <location>
        <begin position="789"/>
        <end position="806"/>
    </location>
</feature>
<comment type="catalytic activity">
    <reaction evidence="18">
        <text>a 1,2-diacyl-sn-glycero-3-phosphocholine(in) = a 1,2-diacyl-sn-glycero-3-phosphocholine(out)</text>
        <dbReference type="Rhea" id="RHEA:38571"/>
        <dbReference type="ChEBI" id="CHEBI:57643"/>
    </reaction>
</comment>
<dbReference type="OrthoDB" id="2020634at2759"/>
<dbReference type="InterPro" id="IPR007241">
    <property type="entry name" value="Autophagy-rel_prot_9"/>
</dbReference>
<dbReference type="PANTHER" id="PTHR13038">
    <property type="entry name" value="APG9 AUTOPHAGY 9"/>
    <property type="match status" value="1"/>
</dbReference>
<dbReference type="GO" id="GO:0061709">
    <property type="term" value="P:reticulophagy"/>
    <property type="evidence" value="ECO:0007669"/>
    <property type="project" value="TreeGrafter"/>
</dbReference>
<comment type="catalytic activity">
    <reaction evidence="15">
        <text>a 1,2-diacyl-sn-glycero-3-phospho-L-serine(in) = a 1,2-diacyl-sn-glycero-3-phospho-L-serine(out)</text>
        <dbReference type="Rhea" id="RHEA:38663"/>
        <dbReference type="ChEBI" id="CHEBI:57262"/>
    </reaction>
</comment>
<name>A0A5N5QNH7_9AGAM</name>
<keyword evidence="12 19" id="KW-0445">Lipid transport</keyword>
<keyword evidence="9 19" id="KW-1133">Transmembrane helix</keyword>
<keyword evidence="10 19" id="KW-0072">Autophagy</keyword>
<feature type="transmembrane region" description="Helical" evidence="19">
    <location>
        <begin position="492"/>
        <end position="514"/>
    </location>
</feature>
<keyword evidence="7 19" id="KW-0813">Transport</keyword>
<keyword evidence="11" id="KW-0333">Golgi apparatus</keyword>
<comment type="catalytic activity">
    <reaction evidence="16">
        <text>a 1,2-diacyl-sn-glycero-3-phosphoethanolamine(in) = a 1,2-diacyl-sn-glycero-3-phosphoethanolamine(out)</text>
        <dbReference type="Rhea" id="RHEA:38895"/>
        <dbReference type="ChEBI" id="CHEBI:64612"/>
    </reaction>
</comment>
<evidence type="ECO:0000256" key="3">
    <source>
        <dbReference type="ARBA" id="ARBA00004511"/>
    </source>
</evidence>
<evidence type="ECO:0000256" key="19">
    <source>
        <dbReference type="RuleBase" id="RU364027"/>
    </source>
</evidence>
<comment type="catalytic activity">
    <reaction evidence="17">
        <text>a 1,2-diacyl-sn-glycero-3-phospho-(1D-myo-inositol-3-phosphate)(in) = a 1,2-diacyl-sn-glycero-3-phospho-(1D-myo-inositol-3-phosphate)(out)</text>
        <dbReference type="Rhea" id="RHEA:67920"/>
        <dbReference type="ChEBI" id="CHEBI:58088"/>
    </reaction>
</comment>
<evidence type="ECO:0000256" key="6">
    <source>
        <dbReference type="ARBA" id="ARBA00018074"/>
    </source>
</evidence>
<feature type="transmembrane region" description="Helical" evidence="19">
    <location>
        <begin position="228"/>
        <end position="249"/>
    </location>
</feature>
<reference evidence="21 22" key="1">
    <citation type="journal article" date="2019" name="Fungal Biol. Biotechnol.">
        <title>Draft genome sequence of fastidious pathogen Ceratobasidium theobromae, which causes vascular-streak dieback in Theobroma cacao.</title>
        <authorList>
            <person name="Ali S.S."/>
            <person name="Asman A."/>
            <person name="Shao J."/>
            <person name="Firmansyah A.P."/>
            <person name="Susilo A.W."/>
            <person name="Rosmana A."/>
            <person name="McMahon P."/>
            <person name="Junaid M."/>
            <person name="Guest D."/>
            <person name="Kheng T.Y."/>
            <person name="Meinhardt L.W."/>
            <person name="Bailey B.A."/>
        </authorList>
    </citation>
    <scope>NUCLEOTIDE SEQUENCE [LARGE SCALE GENOMIC DNA]</scope>
    <source>
        <strain evidence="21 22">CT2</strain>
    </source>
</reference>
<evidence type="ECO:0000256" key="18">
    <source>
        <dbReference type="ARBA" id="ARBA00024631"/>
    </source>
</evidence>
<dbReference type="GO" id="GO:0034727">
    <property type="term" value="P:piecemeal microautophagy of the nucleus"/>
    <property type="evidence" value="ECO:0007669"/>
    <property type="project" value="TreeGrafter"/>
</dbReference>
<dbReference type="GO" id="GO:0034497">
    <property type="term" value="P:protein localization to phagophore assembly site"/>
    <property type="evidence" value="ECO:0007669"/>
    <property type="project" value="TreeGrafter"/>
</dbReference>
<feature type="region of interest" description="Disordered" evidence="20">
    <location>
        <begin position="88"/>
        <end position="109"/>
    </location>
</feature>
<evidence type="ECO:0000256" key="11">
    <source>
        <dbReference type="ARBA" id="ARBA00023034"/>
    </source>
</evidence>
<feature type="region of interest" description="Disordered" evidence="20">
    <location>
        <begin position="175"/>
        <end position="196"/>
    </location>
</feature>
<keyword evidence="8 19" id="KW-0812">Transmembrane</keyword>
<evidence type="ECO:0000256" key="20">
    <source>
        <dbReference type="SAM" id="MobiDB-lite"/>
    </source>
</evidence>
<gene>
    <name evidence="21" type="ORF">CTheo_3425</name>
</gene>
<evidence type="ECO:0000313" key="22">
    <source>
        <dbReference type="Proteomes" id="UP000383932"/>
    </source>
</evidence>
<dbReference type="GO" id="GO:0005776">
    <property type="term" value="C:autophagosome"/>
    <property type="evidence" value="ECO:0007669"/>
    <property type="project" value="TreeGrafter"/>
</dbReference>
<keyword evidence="14" id="KW-0968">Cytoplasmic vesicle</keyword>
<accession>A0A5N5QNH7</accession>
<evidence type="ECO:0000256" key="9">
    <source>
        <dbReference type="ARBA" id="ARBA00022989"/>
    </source>
</evidence>
<evidence type="ECO:0000256" key="5">
    <source>
        <dbReference type="ARBA" id="ARBA00006185"/>
    </source>
</evidence>
<evidence type="ECO:0000256" key="1">
    <source>
        <dbReference type="ARBA" id="ARBA00004439"/>
    </source>
</evidence>
<comment type="caution">
    <text evidence="21">The sequence shown here is derived from an EMBL/GenBank/DDBJ whole genome shotgun (WGS) entry which is preliminary data.</text>
</comment>
<dbReference type="EMBL" id="SSOP01000045">
    <property type="protein sequence ID" value="KAB5593123.1"/>
    <property type="molecule type" value="Genomic_DNA"/>
</dbReference>
<comment type="caution">
    <text evidence="19">Lacks conserved residue(s) required for the propagation of feature annotation.</text>
</comment>
<feature type="region of interest" description="Disordered" evidence="20">
    <location>
        <begin position="786"/>
        <end position="865"/>
    </location>
</feature>
<evidence type="ECO:0000256" key="17">
    <source>
        <dbReference type="ARBA" id="ARBA00024621"/>
    </source>
</evidence>
<evidence type="ECO:0000256" key="8">
    <source>
        <dbReference type="ARBA" id="ARBA00022692"/>
    </source>
</evidence>
<dbReference type="GO" id="GO:0006869">
    <property type="term" value="P:lipid transport"/>
    <property type="evidence" value="ECO:0007669"/>
    <property type="project" value="UniProtKB-KW"/>
</dbReference>
<feature type="transmembrane region" description="Helical" evidence="19">
    <location>
        <begin position="407"/>
        <end position="427"/>
    </location>
</feature>
<dbReference type="GO" id="GO:0030659">
    <property type="term" value="C:cytoplasmic vesicle membrane"/>
    <property type="evidence" value="ECO:0007669"/>
    <property type="project" value="UniProtKB-SubCell"/>
</dbReference>
<evidence type="ECO:0000256" key="13">
    <source>
        <dbReference type="ARBA" id="ARBA00023136"/>
    </source>
</evidence>
<keyword evidence="22" id="KW-1185">Reference proteome</keyword>
<feature type="compositionally biased region" description="Pro residues" evidence="20">
    <location>
        <begin position="807"/>
        <end position="820"/>
    </location>
</feature>
<comment type="similarity">
    <text evidence="5 19">Belongs to the ATG9 family.</text>
</comment>
<evidence type="ECO:0000256" key="7">
    <source>
        <dbReference type="ARBA" id="ARBA00022448"/>
    </source>
</evidence>
<feature type="region of interest" description="Disordered" evidence="20">
    <location>
        <begin position="714"/>
        <end position="749"/>
    </location>
</feature>
<evidence type="ECO:0000256" key="12">
    <source>
        <dbReference type="ARBA" id="ARBA00023055"/>
    </source>
</evidence>
<feature type="compositionally biased region" description="Low complexity" evidence="20">
    <location>
        <begin position="175"/>
        <end position="185"/>
    </location>
</feature>
<protein>
    <recommendedName>
        <fullName evidence="6 19">Autophagy-related protein 9</fullName>
    </recommendedName>
</protein>
<dbReference type="GO" id="GO:0000139">
    <property type="term" value="C:Golgi membrane"/>
    <property type="evidence" value="ECO:0007669"/>
    <property type="project" value="UniProtKB-SubCell"/>
</dbReference>
<dbReference type="GO" id="GO:0000422">
    <property type="term" value="P:autophagy of mitochondrion"/>
    <property type="evidence" value="ECO:0007669"/>
    <property type="project" value="TreeGrafter"/>
</dbReference>
<feature type="transmembrane region" description="Helical" evidence="19">
    <location>
        <begin position="530"/>
        <end position="548"/>
    </location>
</feature>
<sequence length="888" mass="100014">MSAYVDEDDPSASLYVSRAPSAMRSSQSGRPFLSMLNPMGRSYAGYTHPGVVEEEDEEEIDLVQTKHDSADEDEVPVSLMIETPRPKQLQVNQPPRPSELIQPSLPQPIVAPPRPMRGMDDYERALWNWFNVSTLTTRAREYTASLSPKASICCASSFSLSAAANRVAAQWGSSSASPPFSSGASTTPRSAIPAQPNSQMSSFHTASLGASHLPFWEIHANRNRFSGFTWLFFVLFGAFYIYQVLQFIFSMQRLLELYHFYTHLLGVPDSDVQTISWPEVVRRIGLIREHNPITSLSSQTNTIDPNSNTTTAKLDAHDVANRIMRQENYLIALFDRGLLDLRVPLPRFLERFFPPKEQRQTLTRALEWNLRACLLGHLFDHHRGTVRSVFLKEKNKQGLAAELRRRMVFFGLVNAVFAPFIVVYLLMHSFFRYFEEYHKNPSSIGSRQYTPFAKWTFREYNELPHIFARRLDNSYPTANEYIDQFPKEKVTIIARFVSFIAGSFAAVLILASVIDPDIFLHFEITPGRTVVFYITVFGSIVGVARGMVPDAHRVFDPEMLLREVVRHTHYLPKEWEGQLHSKRVHTEFGLLFDVKVTTFLNELLSVLLTPFILWYSLPPCAEKIVDFFRESTWHVDGLGYVCSSAVFDLGRHGRRGAPEGEETETGQGEYGPSKLREKEGKMEQSFLNFKAANPEWNPSDQTGSLYLSRNADFVANPTRAGRQPTRSRSRFGQHMHPTGPPHSHPHTLTRSGLVHRDVQGAEVQMPESKLADRAAMYERALQNSVKLRSSAATTNASTSSSTQPRRPSTPTPAQPGPPSPSAAGPSRTFNETSAPRLEVGSALGESYDDAQPIFGEQRQAEEPLDEEFVDGGIMGLLGNIYEQRKGML</sequence>
<dbReference type="Proteomes" id="UP000383932">
    <property type="component" value="Unassembled WGS sequence"/>
</dbReference>
<dbReference type="Pfam" id="PF04109">
    <property type="entry name" value="ATG9"/>
    <property type="match status" value="1"/>
</dbReference>
<evidence type="ECO:0000256" key="15">
    <source>
        <dbReference type="ARBA" id="ARBA00024479"/>
    </source>
</evidence>
<dbReference type="GO" id="GO:0005789">
    <property type="term" value="C:endoplasmic reticulum membrane"/>
    <property type="evidence" value="ECO:0007669"/>
    <property type="project" value="UniProtKB-SubCell"/>
</dbReference>
<dbReference type="GO" id="GO:0034045">
    <property type="term" value="C:phagophore assembly site membrane"/>
    <property type="evidence" value="ECO:0007669"/>
    <property type="project" value="UniProtKB-SubCell"/>
</dbReference>
<evidence type="ECO:0000256" key="14">
    <source>
        <dbReference type="ARBA" id="ARBA00023329"/>
    </source>
</evidence>
<evidence type="ECO:0000313" key="21">
    <source>
        <dbReference type="EMBL" id="KAB5593123.1"/>
    </source>
</evidence>
<evidence type="ECO:0000256" key="10">
    <source>
        <dbReference type="ARBA" id="ARBA00023006"/>
    </source>
</evidence>
<dbReference type="PANTHER" id="PTHR13038:SF10">
    <property type="entry name" value="AUTOPHAGY-RELATED PROTEIN 9"/>
    <property type="match status" value="1"/>
</dbReference>
<keyword evidence="13 19" id="KW-0472">Membrane</keyword>
<evidence type="ECO:0000256" key="4">
    <source>
        <dbReference type="ARBA" id="ARBA00004653"/>
    </source>
</evidence>
<organism evidence="21 22">
    <name type="scientific">Ceratobasidium theobromae</name>
    <dbReference type="NCBI Taxonomy" id="1582974"/>
    <lineage>
        <taxon>Eukaryota</taxon>
        <taxon>Fungi</taxon>
        <taxon>Dikarya</taxon>
        <taxon>Basidiomycota</taxon>
        <taxon>Agaricomycotina</taxon>
        <taxon>Agaricomycetes</taxon>
        <taxon>Cantharellales</taxon>
        <taxon>Ceratobasidiaceae</taxon>
        <taxon>Ceratobasidium</taxon>
    </lineage>
</organism>
<comment type="function">
    <text evidence="19">Phospholipid scramblase involved in autophagy. Cycles between the preautophagosomal structure/phagophore assembly site (PAS) and the cytoplasmic vesicle pool and supplies membrane for the growing autophagosome. Lipid scramblase activity plays a key role in preautophagosomal structure/phagophore assembly by distributing the phospholipids that arrive through ATG2 from the cytoplasmic to the luminal leaflet of the bilayer, thereby driving autophagosomal membrane expansion.</text>
</comment>
<dbReference type="AlphaFoldDB" id="A0A5N5QNH7"/>
<evidence type="ECO:0000256" key="16">
    <source>
        <dbReference type="ARBA" id="ARBA00024615"/>
    </source>
</evidence>
<proteinExistence type="inferred from homology"/>
<evidence type="ECO:0000256" key="2">
    <source>
        <dbReference type="ARBA" id="ARBA00004477"/>
    </source>
</evidence>
<feature type="region of interest" description="Disordered" evidence="20">
    <location>
        <begin position="653"/>
        <end position="674"/>
    </location>
</feature>